<protein>
    <submittedName>
        <fullName evidence="2">Uncharacterized protein</fullName>
    </submittedName>
</protein>
<dbReference type="Proteomes" id="UP000092993">
    <property type="component" value="Unassembled WGS sequence"/>
</dbReference>
<reference evidence="2 3" key="1">
    <citation type="submission" date="2016-03" db="EMBL/GenBank/DDBJ databases">
        <title>Whole genome sequencing of Grifola frondosa 9006-11.</title>
        <authorList>
            <person name="Min B."/>
            <person name="Park H."/>
            <person name="Kim J.-G."/>
            <person name="Cho H."/>
            <person name="Oh Y.-L."/>
            <person name="Kong W.-S."/>
            <person name="Choi I.-G."/>
        </authorList>
    </citation>
    <scope>NUCLEOTIDE SEQUENCE [LARGE SCALE GENOMIC DNA]</scope>
    <source>
        <strain evidence="2 3">9006-11</strain>
    </source>
</reference>
<name>A0A1C7M8C4_GRIFR</name>
<feature type="compositionally biased region" description="Polar residues" evidence="1">
    <location>
        <begin position="283"/>
        <end position="297"/>
    </location>
</feature>
<dbReference type="EMBL" id="LUGG01000007">
    <property type="protein sequence ID" value="OBZ72817.1"/>
    <property type="molecule type" value="Genomic_DNA"/>
</dbReference>
<sequence length="714" mass="76971">MSYCFSLRLYSDRIAEIVKGAFTWLPQRLNISPVVKVNRRTLWRATSSLLYPHDAHVDIRRSRHPPHDANPPQEFHGPEYSKGERHEIYGPKVREEDVAKMIQRGLSKGLLYLRNERRTKPHAHLCLCLWLEDEPDLHVQSGDKLLTPEEIVFAMKEMRIYPSVMFSTNKPPHRHQNLSRCFWAGYDDVKRLHKEQKKKTKGTTMKPMKTPWKALESCILSGLTPKYMTFGQEPGVAAVASSRGEKRKQTKQVKPEFVAGSSKDGAGSNQKPSSKLPAKRDTTPSGSFTSVAANFSGMQRPPQLSRPSDFGTLPARLESSHRAGDPSGSSLATVSHPTISDDPVASDLDLDDILKAIGFDLGSIMEPVPAPPPTMFWNTEANPSGNSQEQRPRSRLVEHYAHGCPIARRPVARTIYGIHPSTSAGAICNVPKDDYTCRALHQTLPLTYSGPPMTVGYTASGSESLPYAFPHGTAAGQPPNMGGLSPTFAAQAAEMSLPSSQPPRGMKRSHSEVVDLSSPPQHASHGEVAPAAKRVRKATAPGTPLVPQQVASGSGLSVRISSPAARPPLVSGAPPVSKLTAPTYSRHASPGVHQPSLPNPPGPNPSAHGFNVQASSSASGSNQHASSSGGAASSNVHVPTPLRAYTSFDQTENDPDLSSGMYPPVHSTASGSNGDGSRIQDAPTGVVVPPTSQVQPRISPPTQRNAFFVPLAFL</sequence>
<dbReference type="AlphaFoldDB" id="A0A1C7M8C4"/>
<feature type="compositionally biased region" description="Polar residues" evidence="1">
    <location>
        <begin position="327"/>
        <end position="338"/>
    </location>
</feature>
<feature type="region of interest" description="Disordered" evidence="1">
    <location>
        <begin position="495"/>
        <end position="701"/>
    </location>
</feature>
<gene>
    <name evidence="2" type="ORF">A0H81_07047</name>
</gene>
<evidence type="ECO:0000313" key="3">
    <source>
        <dbReference type="Proteomes" id="UP000092993"/>
    </source>
</evidence>
<proteinExistence type="predicted"/>
<feature type="region of interest" description="Disordered" evidence="1">
    <location>
        <begin position="61"/>
        <end position="82"/>
    </location>
</feature>
<evidence type="ECO:0000313" key="2">
    <source>
        <dbReference type="EMBL" id="OBZ72817.1"/>
    </source>
</evidence>
<keyword evidence="3" id="KW-1185">Reference proteome</keyword>
<feature type="region of interest" description="Disordered" evidence="1">
    <location>
        <begin position="239"/>
        <end position="346"/>
    </location>
</feature>
<organism evidence="2 3">
    <name type="scientific">Grifola frondosa</name>
    <name type="common">Maitake</name>
    <name type="synonym">Polyporus frondosus</name>
    <dbReference type="NCBI Taxonomy" id="5627"/>
    <lineage>
        <taxon>Eukaryota</taxon>
        <taxon>Fungi</taxon>
        <taxon>Dikarya</taxon>
        <taxon>Basidiomycota</taxon>
        <taxon>Agaricomycotina</taxon>
        <taxon>Agaricomycetes</taxon>
        <taxon>Polyporales</taxon>
        <taxon>Grifolaceae</taxon>
        <taxon>Grifola</taxon>
    </lineage>
</organism>
<feature type="compositionally biased region" description="Low complexity" evidence="1">
    <location>
        <begin position="611"/>
        <end position="638"/>
    </location>
</feature>
<comment type="caution">
    <text evidence="2">The sequence shown here is derived from an EMBL/GenBank/DDBJ whole genome shotgun (WGS) entry which is preliminary data.</text>
</comment>
<feature type="compositionally biased region" description="Polar residues" evidence="1">
    <location>
        <begin position="690"/>
        <end position="701"/>
    </location>
</feature>
<evidence type="ECO:0000256" key="1">
    <source>
        <dbReference type="SAM" id="MobiDB-lite"/>
    </source>
</evidence>
<accession>A0A1C7M8C4</accession>